<reference evidence="2 3" key="1">
    <citation type="submission" date="2019-05" db="EMBL/GenBank/DDBJ databases">
        <title>Another draft genome of Portunus trituberculatus and its Hox gene families provides insights of decapod evolution.</title>
        <authorList>
            <person name="Jeong J.-H."/>
            <person name="Song I."/>
            <person name="Kim S."/>
            <person name="Choi T."/>
            <person name="Kim D."/>
            <person name="Ryu S."/>
            <person name="Kim W."/>
        </authorList>
    </citation>
    <scope>NUCLEOTIDE SEQUENCE [LARGE SCALE GENOMIC DNA]</scope>
    <source>
        <tissue evidence="2">Muscle</tissue>
    </source>
</reference>
<accession>A0A5B7JNS6</accession>
<evidence type="ECO:0000256" key="1">
    <source>
        <dbReference type="SAM" id="MobiDB-lite"/>
    </source>
</evidence>
<dbReference type="Proteomes" id="UP000324222">
    <property type="component" value="Unassembled WGS sequence"/>
</dbReference>
<evidence type="ECO:0000313" key="2">
    <source>
        <dbReference type="EMBL" id="MPC97712.1"/>
    </source>
</evidence>
<feature type="region of interest" description="Disordered" evidence="1">
    <location>
        <begin position="96"/>
        <end position="123"/>
    </location>
</feature>
<dbReference type="EMBL" id="VSRR010111129">
    <property type="protein sequence ID" value="MPC97712.1"/>
    <property type="molecule type" value="Genomic_DNA"/>
</dbReference>
<dbReference type="AlphaFoldDB" id="A0A5B7JNS6"/>
<proteinExistence type="predicted"/>
<feature type="region of interest" description="Disordered" evidence="1">
    <location>
        <begin position="1"/>
        <end position="73"/>
    </location>
</feature>
<keyword evidence="3" id="KW-1185">Reference proteome</keyword>
<sequence>MCGNDGDRADCDDDGDANDDDDENDDDDDDDDDDVDGDDDDWRHTKQGAQPPTTPHRHYAIRSSEQRNTSSIEFSDAVLTRGVKWSLTGRAGEACQGRHATRQAGSPCYFPELPRRTNPSIRG</sequence>
<comment type="caution">
    <text evidence="2">The sequence shown here is derived from an EMBL/GenBank/DDBJ whole genome shotgun (WGS) entry which is preliminary data.</text>
</comment>
<feature type="compositionally biased region" description="Acidic residues" evidence="1">
    <location>
        <begin position="10"/>
        <end position="40"/>
    </location>
</feature>
<name>A0A5B7JNS6_PORTR</name>
<organism evidence="2 3">
    <name type="scientific">Portunus trituberculatus</name>
    <name type="common">Swimming crab</name>
    <name type="synonym">Neptunus trituberculatus</name>
    <dbReference type="NCBI Taxonomy" id="210409"/>
    <lineage>
        <taxon>Eukaryota</taxon>
        <taxon>Metazoa</taxon>
        <taxon>Ecdysozoa</taxon>
        <taxon>Arthropoda</taxon>
        <taxon>Crustacea</taxon>
        <taxon>Multicrustacea</taxon>
        <taxon>Malacostraca</taxon>
        <taxon>Eumalacostraca</taxon>
        <taxon>Eucarida</taxon>
        <taxon>Decapoda</taxon>
        <taxon>Pleocyemata</taxon>
        <taxon>Brachyura</taxon>
        <taxon>Eubrachyura</taxon>
        <taxon>Portunoidea</taxon>
        <taxon>Portunidae</taxon>
        <taxon>Portuninae</taxon>
        <taxon>Portunus</taxon>
    </lineage>
</organism>
<gene>
    <name evidence="2" type="ORF">E2C01_093039</name>
</gene>
<evidence type="ECO:0000313" key="3">
    <source>
        <dbReference type="Proteomes" id="UP000324222"/>
    </source>
</evidence>
<protein>
    <submittedName>
        <fullName evidence="2">Uncharacterized protein</fullName>
    </submittedName>
</protein>